<organism evidence="1">
    <name type="scientific">hydrocarbon metagenome</name>
    <dbReference type="NCBI Taxonomy" id="938273"/>
    <lineage>
        <taxon>unclassified sequences</taxon>
        <taxon>metagenomes</taxon>
        <taxon>ecological metagenomes</taxon>
    </lineage>
</organism>
<sequence length="130" mass="14463">MKYTALTGISPSVIAELKMGKPRTLELQSAHNIISLTDSSPGDCIFMTSIDLEDLSSGDPGIVVSLNAININMKRVVEYLNPLYFEERERMSARIQVRYLDSARVKDVEGQSWGKPTRVELVRSACYHAG</sequence>
<dbReference type="Pfam" id="PF04322">
    <property type="entry name" value="DUF473"/>
    <property type="match status" value="1"/>
</dbReference>
<protein>
    <recommendedName>
        <fullName evidence="2">DUF473 domain-containing protein</fullName>
    </recommendedName>
</protein>
<evidence type="ECO:0000313" key="1">
    <source>
        <dbReference type="EMBL" id="KUG20800.1"/>
    </source>
</evidence>
<comment type="caution">
    <text evidence="1">The sequence shown here is derived from an EMBL/GenBank/DDBJ whole genome shotgun (WGS) entry which is preliminary data.</text>
</comment>
<proteinExistence type="predicted"/>
<evidence type="ECO:0008006" key="2">
    <source>
        <dbReference type="Google" id="ProtNLM"/>
    </source>
</evidence>
<gene>
    <name evidence="1" type="ORF">ASZ90_009455</name>
</gene>
<name>A0A0W8FIT6_9ZZZZ</name>
<reference evidence="1" key="1">
    <citation type="journal article" date="2015" name="Proc. Natl. Acad. Sci. U.S.A.">
        <title>Networks of energetic and metabolic interactions define dynamics in microbial communities.</title>
        <authorList>
            <person name="Embree M."/>
            <person name="Liu J.K."/>
            <person name="Al-Bassam M.M."/>
            <person name="Zengler K."/>
        </authorList>
    </citation>
    <scope>NUCLEOTIDE SEQUENCE</scope>
</reference>
<dbReference type="AlphaFoldDB" id="A0A0W8FIT6"/>
<dbReference type="InterPro" id="IPR007417">
    <property type="entry name" value="DUF473"/>
</dbReference>
<accession>A0A0W8FIT6</accession>
<dbReference type="EMBL" id="LNQE01001141">
    <property type="protein sequence ID" value="KUG20800.1"/>
    <property type="molecule type" value="Genomic_DNA"/>
</dbReference>